<evidence type="ECO:0000256" key="2">
    <source>
        <dbReference type="ARBA" id="ARBA00023015"/>
    </source>
</evidence>
<name>A0ABV2LDE1_9HYPH</name>
<feature type="domain" description="Response regulatory" evidence="5">
    <location>
        <begin position="6"/>
        <end position="118"/>
    </location>
</feature>
<evidence type="ECO:0000313" key="7">
    <source>
        <dbReference type="Proteomes" id="UP001549145"/>
    </source>
</evidence>
<dbReference type="PANTHER" id="PTHR44591">
    <property type="entry name" value="STRESS RESPONSE REGULATOR PROTEIN 1"/>
    <property type="match status" value="1"/>
</dbReference>
<organism evidence="6 7">
    <name type="scientific">Methylobacterium goesingense</name>
    <dbReference type="NCBI Taxonomy" id="243690"/>
    <lineage>
        <taxon>Bacteria</taxon>
        <taxon>Pseudomonadati</taxon>
        <taxon>Pseudomonadota</taxon>
        <taxon>Alphaproteobacteria</taxon>
        <taxon>Hyphomicrobiales</taxon>
        <taxon>Methylobacteriaceae</taxon>
        <taxon>Methylobacterium</taxon>
    </lineage>
</organism>
<dbReference type="RefSeq" id="WP_238280907.1">
    <property type="nucleotide sequence ID" value="NZ_BPQL01000105.1"/>
</dbReference>
<reference evidence="6 7" key="1">
    <citation type="submission" date="2024-06" db="EMBL/GenBank/DDBJ databases">
        <title>Genomic Encyclopedia of Type Strains, Phase IV (KMG-IV): sequencing the most valuable type-strain genomes for metagenomic binning, comparative biology and taxonomic classification.</title>
        <authorList>
            <person name="Goeker M."/>
        </authorList>
    </citation>
    <scope>NUCLEOTIDE SEQUENCE [LARGE SCALE GENOMIC DNA]</scope>
    <source>
        <strain evidence="6 7">DSM 21331</strain>
    </source>
</reference>
<evidence type="ECO:0000256" key="3">
    <source>
        <dbReference type="ARBA" id="ARBA00023163"/>
    </source>
</evidence>
<keyword evidence="2" id="KW-0805">Transcription regulation</keyword>
<dbReference type="Proteomes" id="UP001549145">
    <property type="component" value="Unassembled WGS sequence"/>
</dbReference>
<comment type="caution">
    <text evidence="6">The sequence shown here is derived from an EMBL/GenBank/DDBJ whole genome shotgun (WGS) entry which is preliminary data.</text>
</comment>
<dbReference type="Pfam" id="PF00072">
    <property type="entry name" value="Response_reg"/>
    <property type="match status" value="1"/>
</dbReference>
<sequence length="156" mass="16922">MSDPLRILIVEDEALILMQLEMLFEDAGHEVVGTAVSEEEAVALAIETRPDIAFVDVRLKDGTSGMKAARAMRDIAGLTVVFLTANVRMLPDDLDGAAAVIPKPFSEKVFGAALPFLEECVRRPPPSMDRPPGVRLAPWYLERIGLRAAQAAAELP</sequence>
<evidence type="ECO:0000259" key="5">
    <source>
        <dbReference type="PROSITE" id="PS50110"/>
    </source>
</evidence>
<dbReference type="PANTHER" id="PTHR44591:SF3">
    <property type="entry name" value="RESPONSE REGULATORY DOMAIN-CONTAINING PROTEIN"/>
    <property type="match status" value="1"/>
</dbReference>
<accession>A0ABV2LDE1</accession>
<keyword evidence="1 4" id="KW-0597">Phosphoprotein</keyword>
<gene>
    <name evidence="6" type="ORF">ABID43_004413</name>
</gene>
<dbReference type="EMBL" id="JBEPMM010000019">
    <property type="protein sequence ID" value="MET3694850.1"/>
    <property type="molecule type" value="Genomic_DNA"/>
</dbReference>
<dbReference type="InterPro" id="IPR011006">
    <property type="entry name" value="CheY-like_superfamily"/>
</dbReference>
<dbReference type="InterPro" id="IPR001789">
    <property type="entry name" value="Sig_transdc_resp-reg_receiver"/>
</dbReference>
<evidence type="ECO:0000313" key="6">
    <source>
        <dbReference type="EMBL" id="MET3694850.1"/>
    </source>
</evidence>
<protein>
    <submittedName>
        <fullName evidence="6">CheY-like chemotaxis protein</fullName>
    </submittedName>
</protein>
<keyword evidence="3" id="KW-0804">Transcription</keyword>
<dbReference type="SUPFAM" id="SSF52172">
    <property type="entry name" value="CheY-like"/>
    <property type="match status" value="1"/>
</dbReference>
<dbReference type="SMART" id="SM00448">
    <property type="entry name" value="REC"/>
    <property type="match status" value="1"/>
</dbReference>
<dbReference type="Gene3D" id="3.40.50.2300">
    <property type="match status" value="1"/>
</dbReference>
<feature type="modified residue" description="4-aspartylphosphate" evidence="4">
    <location>
        <position position="56"/>
    </location>
</feature>
<dbReference type="PROSITE" id="PS50110">
    <property type="entry name" value="RESPONSE_REGULATORY"/>
    <property type="match status" value="1"/>
</dbReference>
<evidence type="ECO:0000256" key="4">
    <source>
        <dbReference type="PROSITE-ProRule" id="PRU00169"/>
    </source>
</evidence>
<proteinExistence type="predicted"/>
<evidence type="ECO:0000256" key="1">
    <source>
        <dbReference type="ARBA" id="ARBA00022553"/>
    </source>
</evidence>
<keyword evidence="7" id="KW-1185">Reference proteome</keyword>
<dbReference type="InterPro" id="IPR050595">
    <property type="entry name" value="Bact_response_regulator"/>
</dbReference>